<gene>
    <name evidence="1" type="ORF">S01H1_77404</name>
</gene>
<dbReference type="Pfam" id="PF04860">
    <property type="entry name" value="Phage_portal"/>
    <property type="match status" value="1"/>
</dbReference>
<dbReference type="NCBIfam" id="TIGR01537">
    <property type="entry name" value="portal_HK97"/>
    <property type="match status" value="1"/>
</dbReference>
<feature type="non-terminal residue" evidence="1">
    <location>
        <position position="231"/>
    </location>
</feature>
<comment type="caution">
    <text evidence="1">The sequence shown here is derived from an EMBL/GenBank/DDBJ whole genome shotgun (WGS) entry which is preliminary data.</text>
</comment>
<sequence>MTSFDMRYMMMSDLLLTGEAFAVIERVSGTVTALIPLPSNQIKTDIDGRGRLSYVWSPGSDATQKGALQTTFRQDQMWRITGFTRNGVNGLSPIGIQRETIGDAISARRHGSRTLANGISGSGVFKHPENFDTEESRERFKKSVARGVGGVWNAGSALVLEGGLEYEVLSQNNEDLQYLQTRKFQIEDVARIFGVPPHMIQHLERATFNNIEQQSIQFVQYALLPWMVRFE</sequence>
<proteinExistence type="predicted"/>
<dbReference type="InterPro" id="IPR006944">
    <property type="entry name" value="Phage/GTA_portal"/>
</dbReference>
<dbReference type="InterPro" id="IPR006427">
    <property type="entry name" value="Portal_HK97"/>
</dbReference>
<accession>X0YQP1</accession>
<protein>
    <recommendedName>
        <fullName evidence="2">Phage portal protein</fullName>
    </recommendedName>
</protein>
<organism evidence="1">
    <name type="scientific">marine sediment metagenome</name>
    <dbReference type="NCBI Taxonomy" id="412755"/>
    <lineage>
        <taxon>unclassified sequences</taxon>
        <taxon>metagenomes</taxon>
        <taxon>ecological metagenomes</taxon>
    </lineage>
</organism>
<evidence type="ECO:0008006" key="2">
    <source>
        <dbReference type="Google" id="ProtNLM"/>
    </source>
</evidence>
<evidence type="ECO:0000313" key="1">
    <source>
        <dbReference type="EMBL" id="GAG50753.1"/>
    </source>
</evidence>
<reference evidence="1" key="1">
    <citation type="journal article" date="2014" name="Front. Microbiol.">
        <title>High frequency of phylogenetically diverse reductive dehalogenase-homologous genes in deep subseafloor sedimentary metagenomes.</title>
        <authorList>
            <person name="Kawai M."/>
            <person name="Futagami T."/>
            <person name="Toyoda A."/>
            <person name="Takaki Y."/>
            <person name="Nishi S."/>
            <person name="Hori S."/>
            <person name="Arai W."/>
            <person name="Tsubouchi T."/>
            <person name="Morono Y."/>
            <person name="Uchiyama I."/>
            <person name="Ito T."/>
            <person name="Fujiyama A."/>
            <person name="Inagaki F."/>
            <person name="Takami H."/>
        </authorList>
    </citation>
    <scope>NUCLEOTIDE SEQUENCE</scope>
    <source>
        <strain evidence="1">Expedition CK06-06</strain>
    </source>
</reference>
<dbReference type="EMBL" id="BARS01052012">
    <property type="protein sequence ID" value="GAG50753.1"/>
    <property type="molecule type" value="Genomic_DNA"/>
</dbReference>
<name>X0YQP1_9ZZZZ</name>
<dbReference type="AlphaFoldDB" id="X0YQP1"/>